<evidence type="ECO:0008006" key="4">
    <source>
        <dbReference type="Google" id="ProtNLM"/>
    </source>
</evidence>
<reference evidence="2 3" key="1">
    <citation type="journal article" date="2015" name="Genome Announc.">
        <title>Complete Genome Sequence of the Novel Leech Symbiont Mucinivorans hirudinis M3T.</title>
        <authorList>
            <person name="Nelson M.C."/>
            <person name="Bomar L."/>
            <person name="Graf J."/>
        </authorList>
    </citation>
    <scope>NUCLEOTIDE SEQUENCE [LARGE SCALE GENOMIC DNA]</scope>
    <source>
        <strain evidence="3">M3</strain>
    </source>
</reference>
<dbReference type="Gene3D" id="2.30.42.10">
    <property type="match status" value="1"/>
</dbReference>
<dbReference type="InterPro" id="IPR021109">
    <property type="entry name" value="Peptidase_aspartic_dom_sf"/>
</dbReference>
<sequence>MRKKVLLFVITLLGNFPIISAQSDRYCAKTESENFADTIRFEFIKNKLIVPIIVDGVSKRYVFDTGAGTMIHSNFSKNMQYPLLRKDVLNDANGNRDSIEIVNIPELEIGTVKFKNIPVGVCDMPAFFDCLSIDGIIGSNILTELIIKIDTKNKYIIITDRKGFFAKDKGYSTPMRTDGQNMPLIKISPFKKVKEEVLFDTGDSDFYSLSSRNFLYFKSKVKMNSYIIDSVSGVGTYSLLGLENESMKYLIHTNDFQINNMIFSNLYLATTSNIGSRIGADILNYGSVILDFANHLFTFIPHEEYSKGRSISTSNSHYDFTFVSENGNLRIGMIFESSESYKMGLRKGDSVISINGVDIKNICDVYLIDYRSSDYTTITVITKDNLKKEYTVKNK</sequence>
<dbReference type="eggNOG" id="COG3577">
    <property type="taxonomic scope" value="Bacteria"/>
</dbReference>
<name>A0A060R6R6_9BACT</name>
<evidence type="ECO:0000313" key="2">
    <source>
        <dbReference type="EMBL" id="CDN30755.1"/>
    </source>
</evidence>
<evidence type="ECO:0000313" key="3">
    <source>
        <dbReference type="Proteomes" id="UP000027616"/>
    </source>
</evidence>
<protein>
    <recommendedName>
        <fullName evidence="4">PDZ domain-containing protein</fullName>
    </recommendedName>
</protein>
<dbReference type="InterPro" id="IPR036034">
    <property type="entry name" value="PDZ_sf"/>
</dbReference>
<dbReference type="OrthoDB" id="1066523at2"/>
<accession>A0A060R6R6</accession>
<dbReference type="EMBL" id="HG934468">
    <property type="protein sequence ID" value="CDN30755.1"/>
    <property type="molecule type" value="Genomic_DNA"/>
</dbReference>
<keyword evidence="1" id="KW-0732">Signal</keyword>
<dbReference type="Proteomes" id="UP000027616">
    <property type="component" value="Chromosome I"/>
</dbReference>
<keyword evidence="3" id="KW-1185">Reference proteome</keyword>
<feature type="signal peptide" evidence="1">
    <location>
        <begin position="1"/>
        <end position="21"/>
    </location>
</feature>
<dbReference type="SUPFAM" id="SSF50630">
    <property type="entry name" value="Acid proteases"/>
    <property type="match status" value="1"/>
</dbReference>
<dbReference type="CDD" id="cd05483">
    <property type="entry name" value="retropepsin_like_bacteria"/>
    <property type="match status" value="1"/>
</dbReference>
<dbReference type="SUPFAM" id="SSF50156">
    <property type="entry name" value="PDZ domain-like"/>
    <property type="match status" value="1"/>
</dbReference>
<dbReference type="HOGENOM" id="CLU_056360_1_0_10"/>
<dbReference type="InterPro" id="IPR034122">
    <property type="entry name" value="Retropepsin-like_bacterial"/>
</dbReference>
<dbReference type="AlphaFoldDB" id="A0A060R6R6"/>
<organism evidence="2 3">
    <name type="scientific">Mucinivorans hirudinis</name>
    <dbReference type="NCBI Taxonomy" id="1433126"/>
    <lineage>
        <taxon>Bacteria</taxon>
        <taxon>Pseudomonadati</taxon>
        <taxon>Bacteroidota</taxon>
        <taxon>Bacteroidia</taxon>
        <taxon>Bacteroidales</taxon>
        <taxon>Rikenellaceae</taxon>
        <taxon>Mucinivorans</taxon>
    </lineage>
</organism>
<dbReference type="STRING" id="1433126.BN938_0650"/>
<dbReference type="Gene3D" id="2.40.70.10">
    <property type="entry name" value="Acid Proteases"/>
    <property type="match status" value="1"/>
</dbReference>
<evidence type="ECO:0000256" key="1">
    <source>
        <dbReference type="SAM" id="SignalP"/>
    </source>
</evidence>
<dbReference type="Pfam" id="PF13650">
    <property type="entry name" value="Asp_protease_2"/>
    <property type="match status" value="1"/>
</dbReference>
<proteinExistence type="predicted"/>
<dbReference type="KEGG" id="rbc:BN938_0650"/>
<gene>
    <name evidence="2" type="ORF">BN938_0650</name>
</gene>
<feature type="chain" id="PRO_5001590645" description="PDZ domain-containing protein" evidence="1">
    <location>
        <begin position="22"/>
        <end position="395"/>
    </location>
</feature>